<sequence length="79" mass="9184">MRAPSSPLDGWAFGSLGFFRPWVFRTKFSSLRSDNLRSHYVTQISTGLYYHTVTGPTRAWYLALRTTRGQLGHEWFRDA</sequence>
<name>A0A835U434_VANPL</name>
<organism evidence="1 2">
    <name type="scientific">Vanilla planifolia</name>
    <name type="common">Vanilla</name>
    <dbReference type="NCBI Taxonomy" id="51239"/>
    <lineage>
        <taxon>Eukaryota</taxon>
        <taxon>Viridiplantae</taxon>
        <taxon>Streptophyta</taxon>
        <taxon>Embryophyta</taxon>
        <taxon>Tracheophyta</taxon>
        <taxon>Spermatophyta</taxon>
        <taxon>Magnoliopsida</taxon>
        <taxon>Liliopsida</taxon>
        <taxon>Asparagales</taxon>
        <taxon>Orchidaceae</taxon>
        <taxon>Vanilloideae</taxon>
        <taxon>Vanilleae</taxon>
        <taxon>Vanilla</taxon>
    </lineage>
</organism>
<dbReference type="AlphaFoldDB" id="A0A835U434"/>
<reference evidence="1 2" key="1">
    <citation type="journal article" date="2020" name="Nat. Food">
        <title>A phased Vanilla planifolia genome enables genetic improvement of flavour and production.</title>
        <authorList>
            <person name="Hasing T."/>
            <person name="Tang H."/>
            <person name="Brym M."/>
            <person name="Khazi F."/>
            <person name="Huang T."/>
            <person name="Chambers A.H."/>
        </authorList>
    </citation>
    <scope>NUCLEOTIDE SEQUENCE [LARGE SCALE GENOMIC DNA]</scope>
    <source>
        <tissue evidence="1">Leaf</tissue>
    </source>
</reference>
<evidence type="ECO:0000313" key="2">
    <source>
        <dbReference type="Proteomes" id="UP000636800"/>
    </source>
</evidence>
<accession>A0A835U434</accession>
<keyword evidence="2" id="KW-1185">Reference proteome</keyword>
<dbReference type="Proteomes" id="UP000636800">
    <property type="component" value="Unassembled WGS sequence"/>
</dbReference>
<proteinExistence type="predicted"/>
<evidence type="ECO:0000313" key="1">
    <source>
        <dbReference type="EMBL" id="KAG0447085.1"/>
    </source>
</evidence>
<gene>
    <name evidence="1" type="ORF">HPP92_028531</name>
</gene>
<comment type="caution">
    <text evidence="1">The sequence shown here is derived from an EMBL/GenBank/DDBJ whole genome shotgun (WGS) entry which is preliminary data.</text>
</comment>
<protein>
    <submittedName>
        <fullName evidence="1">Uncharacterized protein</fullName>
    </submittedName>
</protein>
<dbReference type="OrthoDB" id="1886670at2759"/>
<dbReference type="EMBL" id="JADCNL010000509">
    <property type="protein sequence ID" value="KAG0447085.1"/>
    <property type="molecule type" value="Genomic_DNA"/>
</dbReference>